<sequence>MMCKSILKMLVLIVELSLLMSECNEEVCRSIDRWMDNRKTAIYKRSNDKKLKKIATMAWLSGADSNKKLVENLKSHDETVEEAMLSIDRGDFAPQEPYADSPVSIGYGATISAPHMALDVGSGSGYLTACMAVMVGPEGKIVGIDHIEELVNISRQNIEKHHGDLLSSGRIVLVTGDGRKGYAPGAPYTAIHVGAAASEIPQELLDQLAPRGRMLIPVGLEHSAQRFLQVDKNENGETVKKDLLGVLYVPLTDPQRQRRKE</sequence>
<accession>A0A0N4UL36</accession>
<keyword evidence="6" id="KW-0808">Transferase</keyword>
<dbReference type="WBParaSite" id="DME_0000848901-mRNA-1">
    <property type="protein sequence ID" value="DME_0000848901-mRNA-1"/>
    <property type="gene ID" value="DME_0000848901"/>
</dbReference>
<evidence type="ECO:0000256" key="7">
    <source>
        <dbReference type="ARBA" id="ARBA00022691"/>
    </source>
</evidence>
<feature type="chain" id="PRO_5041042299" description="protein-L-isoaspartate(D-aspartate) O-methyltransferase" evidence="8">
    <location>
        <begin position="22"/>
        <end position="261"/>
    </location>
</feature>
<organism evidence="10 12">
    <name type="scientific">Dracunculus medinensis</name>
    <name type="common">Guinea worm</name>
    <dbReference type="NCBI Taxonomy" id="318479"/>
    <lineage>
        <taxon>Eukaryota</taxon>
        <taxon>Metazoa</taxon>
        <taxon>Ecdysozoa</taxon>
        <taxon>Nematoda</taxon>
        <taxon>Chromadorea</taxon>
        <taxon>Rhabditida</taxon>
        <taxon>Spirurina</taxon>
        <taxon>Dracunculoidea</taxon>
        <taxon>Dracunculidae</taxon>
        <taxon>Dracunculus</taxon>
    </lineage>
</organism>
<comment type="similarity">
    <text evidence="2">Belongs to the methyltransferase superfamily. L-isoaspartyl/D-aspartyl protein methyltransferase family.</text>
</comment>
<evidence type="ECO:0000313" key="11">
    <source>
        <dbReference type="Proteomes" id="UP000274756"/>
    </source>
</evidence>
<feature type="signal peptide" evidence="8">
    <location>
        <begin position="1"/>
        <end position="21"/>
    </location>
</feature>
<dbReference type="InterPro" id="IPR000682">
    <property type="entry name" value="PCMT"/>
</dbReference>
<dbReference type="EMBL" id="UYYG01000062">
    <property type="protein sequence ID" value="VDN52491.1"/>
    <property type="molecule type" value="Genomic_DNA"/>
</dbReference>
<evidence type="ECO:0000256" key="8">
    <source>
        <dbReference type="SAM" id="SignalP"/>
    </source>
</evidence>
<keyword evidence="4" id="KW-0963">Cytoplasm</keyword>
<dbReference type="AlphaFoldDB" id="A0A0N4UL36"/>
<reference evidence="12" key="1">
    <citation type="submission" date="2017-02" db="UniProtKB">
        <authorList>
            <consortium name="WormBaseParasite"/>
        </authorList>
    </citation>
    <scope>IDENTIFICATION</scope>
</reference>
<dbReference type="GO" id="GO:0004719">
    <property type="term" value="F:protein-L-isoaspartate (D-aspartate) O-methyltransferase activity"/>
    <property type="evidence" value="ECO:0007669"/>
    <property type="project" value="UniProtKB-EC"/>
</dbReference>
<comment type="subcellular location">
    <subcellularLocation>
        <location evidence="1">Cytoplasm</location>
    </subcellularLocation>
</comment>
<dbReference type="Proteomes" id="UP000038040">
    <property type="component" value="Unplaced"/>
</dbReference>
<evidence type="ECO:0000256" key="3">
    <source>
        <dbReference type="ARBA" id="ARBA00011890"/>
    </source>
</evidence>
<dbReference type="Proteomes" id="UP000274756">
    <property type="component" value="Unassembled WGS sequence"/>
</dbReference>
<evidence type="ECO:0000313" key="10">
    <source>
        <dbReference type="Proteomes" id="UP000038040"/>
    </source>
</evidence>
<keyword evidence="11" id="KW-1185">Reference proteome</keyword>
<protein>
    <recommendedName>
        <fullName evidence="3">protein-L-isoaspartate(D-aspartate) O-methyltransferase</fullName>
        <ecNumber evidence="3">2.1.1.77</ecNumber>
    </recommendedName>
</protein>
<keyword evidence="5" id="KW-0489">Methyltransferase</keyword>
<dbReference type="CDD" id="cd02440">
    <property type="entry name" value="AdoMet_MTases"/>
    <property type="match status" value="1"/>
</dbReference>
<proteinExistence type="inferred from homology"/>
<evidence type="ECO:0000313" key="9">
    <source>
        <dbReference type="EMBL" id="VDN52491.1"/>
    </source>
</evidence>
<keyword evidence="8" id="KW-0732">Signal</keyword>
<dbReference type="PANTHER" id="PTHR11579">
    <property type="entry name" value="PROTEIN-L-ISOASPARTATE O-METHYLTRANSFERASE"/>
    <property type="match status" value="1"/>
</dbReference>
<dbReference type="EC" id="2.1.1.77" evidence="3"/>
<evidence type="ECO:0000256" key="1">
    <source>
        <dbReference type="ARBA" id="ARBA00004496"/>
    </source>
</evidence>
<evidence type="ECO:0000256" key="6">
    <source>
        <dbReference type="ARBA" id="ARBA00022679"/>
    </source>
</evidence>
<dbReference type="PANTHER" id="PTHR11579:SF0">
    <property type="entry name" value="PROTEIN-L-ISOASPARTATE(D-ASPARTATE) O-METHYLTRANSFERASE"/>
    <property type="match status" value="1"/>
</dbReference>
<dbReference type="GO" id="GO:0032259">
    <property type="term" value="P:methylation"/>
    <property type="evidence" value="ECO:0007669"/>
    <property type="project" value="UniProtKB-KW"/>
</dbReference>
<evidence type="ECO:0000256" key="2">
    <source>
        <dbReference type="ARBA" id="ARBA00005369"/>
    </source>
</evidence>
<dbReference type="GO" id="GO:0005737">
    <property type="term" value="C:cytoplasm"/>
    <property type="evidence" value="ECO:0007669"/>
    <property type="project" value="UniProtKB-SubCell"/>
</dbReference>
<dbReference type="NCBIfam" id="TIGR00080">
    <property type="entry name" value="pimt"/>
    <property type="match status" value="1"/>
</dbReference>
<evidence type="ECO:0000313" key="12">
    <source>
        <dbReference type="WBParaSite" id="DME_0000848901-mRNA-1"/>
    </source>
</evidence>
<gene>
    <name evidence="9" type="ORF">DME_LOCUS2464</name>
</gene>
<dbReference type="InterPro" id="IPR029063">
    <property type="entry name" value="SAM-dependent_MTases_sf"/>
</dbReference>
<dbReference type="Gene3D" id="3.40.50.150">
    <property type="entry name" value="Vaccinia Virus protein VP39"/>
    <property type="match status" value="1"/>
</dbReference>
<dbReference type="SUPFAM" id="SSF53335">
    <property type="entry name" value="S-adenosyl-L-methionine-dependent methyltransferases"/>
    <property type="match status" value="1"/>
</dbReference>
<evidence type="ECO:0000256" key="4">
    <source>
        <dbReference type="ARBA" id="ARBA00022490"/>
    </source>
</evidence>
<dbReference type="STRING" id="318479.A0A0N4UL36"/>
<keyword evidence="7" id="KW-0949">S-adenosyl-L-methionine</keyword>
<dbReference type="OrthoDB" id="73890at2759"/>
<dbReference type="Pfam" id="PF01135">
    <property type="entry name" value="PCMT"/>
    <property type="match status" value="1"/>
</dbReference>
<name>A0A0N4UL36_DRAME</name>
<evidence type="ECO:0000256" key="5">
    <source>
        <dbReference type="ARBA" id="ARBA00022603"/>
    </source>
</evidence>
<reference evidence="9 11" key="2">
    <citation type="submission" date="2018-11" db="EMBL/GenBank/DDBJ databases">
        <authorList>
            <consortium name="Pathogen Informatics"/>
        </authorList>
    </citation>
    <scope>NUCLEOTIDE SEQUENCE [LARGE SCALE GENOMIC DNA]</scope>
</reference>